<dbReference type="GO" id="GO:0016709">
    <property type="term" value="F:oxidoreductase activity, acting on paired donors, with incorporation or reduction of molecular oxygen, NAD(P)H as one donor, and incorporation of one atom of oxygen"/>
    <property type="evidence" value="ECO:0007669"/>
    <property type="project" value="UniProtKB-ARBA"/>
</dbReference>
<dbReference type="EMBL" id="ML178814">
    <property type="protein sequence ID" value="TFL06962.1"/>
    <property type="molecule type" value="Genomic_DNA"/>
</dbReference>
<proteinExistence type="inferred from homology"/>
<dbReference type="AlphaFoldDB" id="A0A5C3QYG1"/>
<keyword evidence="4" id="KW-0274">FAD</keyword>
<dbReference type="CDD" id="cd02979">
    <property type="entry name" value="PHOX_C"/>
    <property type="match status" value="1"/>
</dbReference>
<comment type="cofactor">
    <cofactor evidence="1">
        <name>FAD</name>
        <dbReference type="ChEBI" id="CHEBI:57692"/>
    </cofactor>
</comment>
<evidence type="ECO:0000256" key="1">
    <source>
        <dbReference type="ARBA" id="ARBA00001974"/>
    </source>
</evidence>
<feature type="domain" description="FAD-binding" evidence="6">
    <location>
        <begin position="9"/>
        <end position="381"/>
    </location>
</feature>
<evidence type="ECO:0000256" key="3">
    <source>
        <dbReference type="ARBA" id="ARBA00022630"/>
    </source>
</evidence>
<dbReference type="Proteomes" id="UP000305067">
    <property type="component" value="Unassembled WGS sequence"/>
</dbReference>
<dbReference type="SUPFAM" id="SSF52833">
    <property type="entry name" value="Thioredoxin-like"/>
    <property type="match status" value="1"/>
</dbReference>
<keyword evidence="5" id="KW-0560">Oxidoreductase</keyword>
<dbReference type="InterPro" id="IPR012941">
    <property type="entry name" value="Phe_hydrox_C_dim_dom"/>
</dbReference>
<dbReference type="InterPro" id="IPR038220">
    <property type="entry name" value="PHOX_C_sf"/>
</dbReference>
<evidence type="ECO:0000313" key="9">
    <source>
        <dbReference type="Proteomes" id="UP000305067"/>
    </source>
</evidence>
<evidence type="ECO:0000256" key="5">
    <source>
        <dbReference type="ARBA" id="ARBA00023002"/>
    </source>
</evidence>
<evidence type="ECO:0000259" key="6">
    <source>
        <dbReference type="Pfam" id="PF01494"/>
    </source>
</evidence>
<dbReference type="InterPro" id="IPR002938">
    <property type="entry name" value="FAD-bd"/>
</dbReference>
<sequence length="609" mass="66438">MEQTNATQVDVLIVGAGPAGLVCANALATSGIRVKIIDHKPERVSGHADGVMPRTTEIIHSYGLGADFMEQGSPAHTIAFYNTRADGGGIENTNHVPFIHEDDTRWRYCVTLHQGAIEKLFVNSMAKKGVTVDRPVRPVSIQVSKDPAVLRDRNAYPVTISLENLNSGEEPEIVHAKFVLGGDGAHSWIRKQLGISMDGEATSRVWGAFDFKPAQVPNVFPDWRHVATVVAGDHTILLIPREKEKIRCYIELGDAATADVEGGRREPSKRTGPEELTEVAKKAFHPFSIAPAHVSDVEWYTNYIIGQRVASKFSVGERAFIAGDACHTHSPKGGQGMNVSMNDSHNLAWKLAYFIKGWADHSILGTYELERRPVAQALIDFDKWYSAGYSAKARAEYAKANGGVAPEPMEGFRRMSGFTSGVGITYQPSILVSETPSVDSAASKLVLGRRLPPRVLVRIADCHPLNLQDECPSDGRFKILVFTGDLTDSAQAERVATAATALAGPQGLLRSFPDFEGMFDILPIVKGVERKTPYTRVPSELWSHWSKVFVDEPSRQDAEAGICYESFGISPEKGAIVVVRPDAHVGIAAHLDAVKDVEAYFSGFLLKST</sequence>
<comment type="similarity">
    <text evidence="2">Belongs to the PheA/TfdB FAD monooxygenase family.</text>
</comment>
<dbReference type="Gene3D" id="3.40.30.20">
    <property type="match status" value="1"/>
</dbReference>
<reference evidence="8 9" key="1">
    <citation type="journal article" date="2019" name="Nat. Ecol. Evol.">
        <title>Megaphylogeny resolves global patterns of mushroom evolution.</title>
        <authorList>
            <person name="Varga T."/>
            <person name="Krizsan K."/>
            <person name="Foldi C."/>
            <person name="Dima B."/>
            <person name="Sanchez-Garcia M."/>
            <person name="Sanchez-Ramirez S."/>
            <person name="Szollosi G.J."/>
            <person name="Szarkandi J.G."/>
            <person name="Papp V."/>
            <person name="Albert L."/>
            <person name="Andreopoulos W."/>
            <person name="Angelini C."/>
            <person name="Antonin V."/>
            <person name="Barry K.W."/>
            <person name="Bougher N.L."/>
            <person name="Buchanan P."/>
            <person name="Buyck B."/>
            <person name="Bense V."/>
            <person name="Catcheside P."/>
            <person name="Chovatia M."/>
            <person name="Cooper J."/>
            <person name="Damon W."/>
            <person name="Desjardin D."/>
            <person name="Finy P."/>
            <person name="Geml J."/>
            <person name="Haridas S."/>
            <person name="Hughes K."/>
            <person name="Justo A."/>
            <person name="Karasinski D."/>
            <person name="Kautmanova I."/>
            <person name="Kiss B."/>
            <person name="Kocsube S."/>
            <person name="Kotiranta H."/>
            <person name="LaButti K.M."/>
            <person name="Lechner B.E."/>
            <person name="Liimatainen K."/>
            <person name="Lipzen A."/>
            <person name="Lukacs Z."/>
            <person name="Mihaltcheva S."/>
            <person name="Morgado L.N."/>
            <person name="Niskanen T."/>
            <person name="Noordeloos M.E."/>
            <person name="Ohm R.A."/>
            <person name="Ortiz-Santana B."/>
            <person name="Ovrebo C."/>
            <person name="Racz N."/>
            <person name="Riley R."/>
            <person name="Savchenko A."/>
            <person name="Shiryaev A."/>
            <person name="Soop K."/>
            <person name="Spirin V."/>
            <person name="Szebenyi C."/>
            <person name="Tomsovsky M."/>
            <person name="Tulloss R.E."/>
            <person name="Uehling J."/>
            <person name="Grigoriev I.V."/>
            <person name="Vagvolgyi C."/>
            <person name="Papp T."/>
            <person name="Martin F.M."/>
            <person name="Miettinen O."/>
            <person name="Hibbett D.S."/>
            <person name="Nagy L.G."/>
        </authorList>
    </citation>
    <scope>NUCLEOTIDE SEQUENCE [LARGE SCALE GENOMIC DNA]</scope>
    <source>
        <strain evidence="8 9">CBS 309.79</strain>
    </source>
</reference>
<dbReference type="GO" id="GO:0071949">
    <property type="term" value="F:FAD binding"/>
    <property type="evidence" value="ECO:0007669"/>
    <property type="project" value="InterPro"/>
</dbReference>
<dbReference type="STRING" id="1884261.A0A5C3QYG1"/>
<evidence type="ECO:0000256" key="2">
    <source>
        <dbReference type="ARBA" id="ARBA00007801"/>
    </source>
</evidence>
<dbReference type="Pfam" id="PF07976">
    <property type="entry name" value="Phe_hydrox_dim"/>
    <property type="match status" value="1"/>
</dbReference>
<dbReference type="OrthoDB" id="1716816at2759"/>
<dbReference type="InterPro" id="IPR050641">
    <property type="entry name" value="RIFMO-like"/>
</dbReference>
<keyword evidence="9" id="KW-1185">Reference proteome</keyword>
<dbReference type="InterPro" id="IPR036249">
    <property type="entry name" value="Thioredoxin-like_sf"/>
</dbReference>
<dbReference type="InterPro" id="IPR036188">
    <property type="entry name" value="FAD/NAD-bd_sf"/>
</dbReference>
<evidence type="ECO:0000259" key="7">
    <source>
        <dbReference type="Pfam" id="PF07976"/>
    </source>
</evidence>
<name>A0A5C3QYG1_9AGAR</name>
<dbReference type="Gene3D" id="3.50.50.60">
    <property type="entry name" value="FAD/NAD(P)-binding domain"/>
    <property type="match status" value="1"/>
</dbReference>
<feature type="domain" description="Phenol hydroxylase-like C-terminal dimerisation" evidence="7">
    <location>
        <begin position="424"/>
        <end position="608"/>
    </location>
</feature>
<dbReference type="SUPFAM" id="SSF51905">
    <property type="entry name" value="FAD/NAD(P)-binding domain"/>
    <property type="match status" value="1"/>
</dbReference>
<protein>
    <submittedName>
        <fullName evidence="8">FAD binding domain-containing protein</fullName>
    </submittedName>
</protein>
<dbReference type="PANTHER" id="PTHR43004:SF19">
    <property type="entry name" value="BINDING MONOOXYGENASE, PUTATIVE (JCVI)-RELATED"/>
    <property type="match status" value="1"/>
</dbReference>
<organism evidence="8 9">
    <name type="scientific">Pterulicium gracile</name>
    <dbReference type="NCBI Taxonomy" id="1884261"/>
    <lineage>
        <taxon>Eukaryota</taxon>
        <taxon>Fungi</taxon>
        <taxon>Dikarya</taxon>
        <taxon>Basidiomycota</taxon>
        <taxon>Agaricomycotina</taxon>
        <taxon>Agaricomycetes</taxon>
        <taxon>Agaricomycetidae</taxon>
        <taxon>Agaricales</taxon>
        <taxon>Pleurotineae</taxon>
        <taxon>Pterulaceae</taxon>
        <taxon>Pterulicium</taxon>
    </lineage>
</organism>
<dbReference type="PRINTS" id="PR00420">
    <property type="entry name" value="RNGMNOXGNASE"/>
</dbReference>
<evidence type="ECO:0000256" key="4">
    <source>
        <dbReference type="ARBA" id="ARBA00022827"/>
    </source>
</evidence>
<gene>
    <name evidence="8" type="ORF">BDV98DRAFT_556989</name>
</gene>
<dbReference type="Pfam" id="PF01494">
    <property type="entry name" value="FAD_binding_3"/>
    <property type="match status" value="1"/>
</dbReference>
<keyword evidence="3" id="KW-0285">Flavoprotein</keyword>
<dbReference type="PANTHER" id="PTHR43004">
    <property type="entry name" value="TRK SYSTEM POTASSIUM UPTAKE PROTEIN"/>
    <property type="match status" value="1"/>
</dbReference>
<dbReference type="Gene3D" id="3.30.9.10">
    <property type="entry name" value="D-Amino Acid Oxidase, subunit A, domain 2"/>
    <property type="match status" value="1"/>
</dbReference>
<dbReference type="SUPFAM" id="SSF54373">
    <property type="entry name" value="FAD-linked reductases, C-terminal domain"/>
    <property type="match status" value="1"/>
</dbReference>
<accession>A0A5C3QYG1</accession>
<evidence type="ECO:0000313" key="8">
    <source>
        <dbReference type="EMBL" id="TFL06962.1"/>
    </source>
</evidence>